<proteinExistence type="predicted"/>
<dbReference type="GO" id="GO:0005634">
    <property type="term" value="C:nucleus"/>
    <property type="evidence" value="ECO:0007669"/>
    <property type="project" value="UniProtKB-SubCell"/>
</dbReference>
<dbReference type="PANTHER" id="PTHR34269">
    <property type="entry name" value="TRANSCRIPTION FACTOR B3-DOMAIN FAMILY-RELATED"/>
    <property type="match status" value="1"/>
</dbReference>
<evidence type="ECO:0000313" key="8">
    <source>
        <dbReference type="Proteomes" id="UP001154282"/>
    </source>
</evidence>
<keyword evidence="3" id="KW-0238">DNA-binding</keyword>
<comment type="caution">
    <text evidence="7">The sequence shown here is derived from an EMBL/GenBank/DDBJ whole genome shotgun (WGS) entry which is preliminary data.</text>
</comment>
<dbReference type="AlphaFoldDB" id="A0AAV0S8Y6"/>
<sequence>MTIPVDQLVPAAPAGGGEFPAQCRFVLPCLVPDFSQQNGGDGRRLHRWRLVPLVPNLGGGTTTLRQLIAAAGGGSGGVRGAEIYRSSAANLDSRKRPRTITGKPSELEIPQPPPPESPVSVSEDSGPESEDSEPRKRARRSEEPDPKPAAVAPVPLIIDVDDDDDDEEKEKFPPTGLTFSDESRRAGHPDPGRTRLAPAKQSESETWRKLTRMRNYTREDEEEEREKGVSTKLNLYEDPWTIRQRVKMIEAEDPNPMLALHANAGRYVAGLLTKEDLARLVNDRRPVRVRIWDVDTESEHEAELVRRRLWFGSGMHWVIGFAGDWWSEFVRRRGLEEGDEIGMNWDRLHFRFNFRLIARAAGGN</sequence>
<evidence type="ECO:0000256" key="5">
    <source>
        <dbReference type="ARBA" id="ARBA00023242"/>
    </source>
</evidence>
<gene>
    <name evidence="7" type="ORF">LITE_LOCUS51519</name>
</gene>
<evidence type="ECO:0000256" key="6">
    <source>
        <dbReference type="SAM" id="MobiDB-lite"/>
    </source>
</evidence>
<keyword evidence="4" id="KW-0804">Transcription</keyword>
<evidence type="ECO:0000256" key="1">
    <source>
        <dbReference type="ARBA" id="ARBA00004123"/>
    </source>
</evidence>
<dbReference type="GO" id="GO:0003677">
    <property type="term" value="F:DNA binding"/>
    <property type="evidence" value="ECO:0007669"/>
    <property type="project" value="UniProtKB-KW"/>
</dbReference>
<evidence type="ECO:0000256" key="3">
    <source>
        <dbReference type="ARBA" id="ARBA00023125"/>
    </source>
</evidence>
<dbReference type="InterPro" id="IPR015300">
    <property type="entry name" value="DNA-bd_pseudobarrel_sf"/>
</dbReference>
<evidence type="ECO:0000256" key="4">
    <source>
        <dbReference type="ARBA" id="ARBA00023163"/>
    </source>
</evidence>
<dbReference type="EMBL" id="CAMGYJ010000011">
    <property type="protein sequence ID" value="CAI0628063.1"/>
    <property type="molecule type" value="Genomic_DNA"/>
</dbReference>
<feature type="compositionally biased region" description="Basic and acidic residues" evidence="6">
    <location>
        <begin position="181"/>
        <end position="193"/>
    </location>
</feature>
<evidence type="ECO:0000313" key="7">
    <source>
        <dbReference type="EMBL" id="CAI0628063.1"/>
    </source>
</evidence>
<keyword evidence="5" id="KW-0539">Nucleus</keyword>
<dbReference type="Proteomes" id="UP001154282">
    <property type="component" value="Unassembled WGS sequence"/>
</dbReference>
<keyword evidence="8" id="KW-1185">Reference proteome</keyword>
<protein>
    <recommendedName>
        <fullName evidence="9">TF-B3 domain-containing protein</fullName>
    </recommendedName>
</protein>
<reference evidence="7" key="1">
    <citation type="submission" date="2022-08" db="EMBL/GenBank/DDBJ databases">
        <authorList>
            <person name="Gutierrez-Valencia J."/>
        </authorList>
    </citation>
    <scope>NUCLEOTIDE SEQUENCE</scope>
</reference>
<comment type="subcellular location">
    <subcellularLocation>
        <location evidence="1">Nucleus</location>
    </subcellularLocation>
</comment>
<dbReference type="PANTHER" id="PTHR34269:SF11">
    <property type="entry name" value="B3 DOMAIN PROTEIN"/>
    <property type="match status" value="1"/>
</dbReference>
<dbReference type="Gene3D" id="2.40.330.10">
    <property type="entry name" value="DNA-binding pseudobarrel domain"/>
    <property type="match status" value="1"/>
</dbReference>
<accession>A0AAV0S8Y6</accession>
<name>A0AAV0S8Y6_9ROSI</name>
<evidence type="ECO:0008006" key="9">
    <source>
        <dbReference type="Google" id="ProtNLM"/>
    </source>
</evidence>
<evidence type="ECO:0000256" key="2">
    <source>
        <dbReference type="ARBA" id="ARBA00023015"/>
    </source>
</evidence>
<feature type="compositionally biased region" description="Basic and acidic residues" evidence="6">
    <location>
        <begin position="132"/>
        <end position="146"/>
    </location>
</feature>
<feature type="region of interest" description="Disordered" evidence="6">
    <location>
        <begin position="89"/>
        <end position="207"/>
    </location>
</feature>
<keyword evidence="2" id="KW-0805">Transcription regulation</keyword>
<dbReference type="InterPro" id="IPR051442">
    <property type="entry name" value="B3_domain"/>
</dbReference>
<feature type="compositionally biased region" description="Acidic residues" evidence="6">
    <location>
        <begin position="159"/>
        <end position="168"/>
    </location>
</feature>
<organism evidence="7 8">
    <name type="scientific">Linum tenue</name>
    <dbReference type="NCBI Taxonomy" id="586396"/>
    <lineage>
        <taxon>Eukaryota</taxon>
        <taxon>Viridiplantae</taxon>
        <taxon>Streptophyta</taxon>
        <taxon>Embryophyta</taxon>
        <taxon>Tracheophyta</taxon>
        <taxon>Spermatophyta</taxon>
        <taxon>Magnoliopsida</taxon>
        <taxon>eudicotyledons</taxon>
        <taxon>Gunneridae</taxon>
        <taxon>Pentapetalae</taxon>
        <taxon>rosids</taxon>
        <taxon>fabids</taxon>
        <taxon>Malpighiales</taxon>
        <taxon>Linaceae</taxon>
        <taxon>Linum</taxon>
    </lineage>
</organism>